<dbReference type="EMBL" id="CACRTU010000047">
    <property type="protein sequence ID" value="VYU71720.1"/>
    <property type="molecule type" value="Genomic_DNA"/>
</dbReference>
<accession>A0A6N3H6F7</accession>
<protein>
    <submittedName>
        <fullName evidence="1">Uncharacterized protein</fullName>
    </submittedName>
</protein>
<reference evidence="1" key="1">
    <citation type="submission" date="2019-11" db="EMBL/GenBank/DDBJ databases">
        <authorList>
            <person name="Feng L."/>
        </authorList>
    </citation>
    <scope>NUCLEOTIDE SEQUENCE</scope>
    <source>
        <strain evidence="1">CButyricumLFYP62</strain>
    </source>
</reference>
<proteinExistence type="predicted"/>
<evidence type="ECO:0000313" key="1">
    <source>
        <dbReference type="EMBL" id="VYU71720.1"/>
    </source>
</evidence>
<sequence length="127" mass="15353">MLTKKQKLDMYLKIEAELNALNTRKLKKETRQRYKRYCLKFIKVLLENNIKITSIKGIKNEHLKIYGKLMLSMERNLKNIIEELRGVVFWYTVANNGYAYSRYKHLMDLRILQKYLEKECKDKDEDG</sequence>
<dbReference type="AlphaFoldDB" id="A0A6N3H6F7"/>
<organism evidence="1">
    <name type="scientific">Clostridium butyricum</name>
    <dbReference type="NCBI Taxonomy" id="1492"/>
    <lineage>
        <taxon>Bacteria</taxon>
        <taxon>Bacillati</taxon>
        <taxon>Bacillota</taxon>
        <taxon>Clostridia</taxon>
        <taxon>Eubacteriales</taxon>
        <taxon>Clostridiaceae</taxon>
        <taxon>Clostridium</taxon>
    </lineage>
</organism>
<name>A0A6N3H6F7_CLOBU</name>
<gene>
    <name evidence="1" type="ORF">CBLFYP62_03527</name>
</gene>
<dbReference type="RefSeq" id="WP_057089162.1">
    <property type="nucleotide sequence ID" value="NZ_CACRTU010000047.1"/>
</dbReference>